<keyword evidence="2" id="KW-1185">Reference proteome</keyword>
<evidence type="ECO:0000313" key="2">
    <source>
        <dbReference type="Proteomes" id="UP000053558"/>
    </source>
</evidence>
<dbReference type="AlphaFoldDB" id="A0A5M3N4D7"/>
<gene>
    <name evidence="1" type="ORF">CONPUDRAFT_150552</name>
</gene>
<organism evidence="1 2">
    <name type="scientific">Coniophora puteana (strain RWD-64-598)</name>
    <name type="common">Brown rot fungus</name>
    <dbReference type="NCBI Taxonomy" id="741705"/>
    <lineage>
        <taxon>Eukaryota</taxon>
        <taxon>Fungi</taxon>
        <taxon>Dikarya</taxon>
        <taxon>Basidiomycota</taxon>
        <taxon>Agaricomycotina</taxon>
        <taxon>Agaricomycetes</taxon>
        <taxon>Agaricomycetidae</taxon>
        <taxon>Boletales</taxon>
        <taxon>Coniophorineae</taxon>
        <taxon>Coniophoraceae</taxon>
        <taxon>Coniophora</taxon>
    </lineage>
</organism>
<proteinExistence type="predicted"/>
<accession>A0A5M3N4D7</accession>
<name>A0A5M3N4D7_CONPW</name>
<reference evidence="2" key="1">
    <citation type="journal article" date="2012" name="Science">
        <title>The Paleozoic origin of enzymatic lignin decomposition reconstructed from 31 fungal genomes.</title>
        <authorList>
            <person name="Floudas D."/>
            <person name="Binder M."/>
            <person name="Riley R."/>
            <person name="Barry K."/>
            <person name="Blanchette R.A."/>
            <person name="Henrissat B."/>
            <person name="Martinez A.T."/>
            <person name="Otillar R."/>
            <person name="Spatafora J.W."/>
            <person name="Yadav J.S."/>
            <person name="Aerts A."/>
            <person name="Benoit I."/>
            <person name="Boyd A."/>
            <person name="Carlson A."/>
            <person name="Copeland A."/>
            <person name="Coutinho P.M."/>
            <person name="de Vries R.P."/>
            <person name="Ferreira P."/>
            <person name="Findley K."/>
            <person name="Foster B."/>
            <person name="Gaskell J."/>
            <person name="Glotzer D."/>
            <person name="Gorecki P."/>
            <person name="Heitman J."/>
            <person name="Hesse C."/>
            <person name="Hori C."/>
            <person name="Igarashi K."/>
            <person name="Jurgens J.A."/>
            <person name="Kallen N."/>
            <person name="Kersten P."/>
            <person name="Kohler A."/>
            <person name="Kuees U."/>
            <person name="Kumar T.K.A."/>
            <person name="Kuo A."/>
            <person name="LaButti K."/>
            <person name="Larrondo L.F."/>
            <person name="Lindquist E."/>
            <person name="Ling A."/>
            <person name="Lombard V."/>
            <person name="Lucas S."/>
            <person name="Lundell T."/>
            <person name="Martin R."/>
            <person name="McLaughlin D.J."/>
            <person name="Morgenstern I."/>
            <person name="Morin E."/>
            <person name="Murat C."/>
            <person name="Nagy L.G."/>
            <person name="Nolan M."/>
            <person name="Ohm R.A."/>
            <person name="Patyshakuliyeva A."/>
            <person name="Rokas A."/>
            <person name="Ruiz-Duenas F.J."/>
            <person name="Sabat G."/>
            <person name="Salamov A."/>
            <person name="Samejima M."/>
            <person name="Schmutz J."/>
            <person name="Slot J.C."/>
            <person name="St John F."/>
            <person name="Stenlid J."/>
            <person name="Sun H."/>
            <person name="Sun S."/>
            <person name="Syed K."/>
            <person name="Tsang A."/>
            <person name="Wiebenga A."/>
            <person name="Young D."/>
            <person name="Pisabarro A."/>
            <person name="Eastwood D.C."/>
            <person name="Martin F."/>
            <person name="Cullen D."/>
            <person name="Grigoriev I.V."/>
            <person name="Hibbett D.S."/>
        </authorList>
    </citation>
    <scope>NUCLEOTIDE SEQUENCE [LARGE SCALE GENOMIC DNA]</scope>
    <source>
        <strain evidence="2">RWD-64-598 SS2</strain>
    </source>
</reference>
<dbReference type="RefSeq" id="XP_007765153.1">
    <property type="nucleotide sequence ID" value="XM_007766963.1"/>
</dbReference>
<dbReference type="KEGG" id="cput:CONPUDRAFT_150552"/>
<protein>
    <submittedName>
        <fullName evidence="1">Uncharacterized protein</fullName>
    </submittedName>
</protein>
<dbReference type="OrthoDB" id="3236755at2759"/>
<sequence length="109" mass="11905">MDHTTLQQLADLRFYLDALPDSLPASNLSYNFVYYQPSPEDIKVYGGYDSAVNNDLEGVFCPKAGYAGRVSEYVRSADGSNTRGCRGSGDRRSTDLVVPAASPTSWAAW</sequence>
<dbReference type="Proteomes" id="UP000053558">
    <property type="component" value="Unassembled WGS sequence"/>
</dbReference>
<dbReference type="GeneID" id="19202712"/>
<evidence type="ECO:0000313" key="1">
    <source>
        <dbReference type="EMBL" id="EIW85771.1"/>
    </source>
</evidence>
<dbReference type="EMBL" id="JH711574">
    <property type="protein sequence ID" value="EIW85771.1"/>
    <property type="molecule type" value="Genomic_DNA"/>
</dbReference>
<comment type="caution">
    <text evidence="1">The sequence shown here is derived from an EMBL/GenBank/DDBJ whole genome shotgun (WGS) entry which is preliminary data.</text>
</comment>